<dbReference type="OrthoDB" id="435038at2759"/>
<dbReference type="Pfam" id="PF03446">
    <property type="entry name" value="NAD_binding_2"/>
    <property type="match status" value="1"/>
</dbReference>
<dbReference type="InterPro" id="IPR006115">
    <property type="entry name" value="6PGDH_NADP-bd"/>
</dbReference>
<dbReference type="InterPro" id="IPR008927">
    <property type="entry name" value="6-PGluconate_DH-like_C_sf"/>
</dbReference>
<dbReference type="InterPro" id="IPR015815">
    <property type="entry name" value="HIBADH-related"/>
</dbReference>
<dbReference type="InterPro" id="IPR013328">
    <property type="entry name" value="6PGD_dom2"/>
</dbReference>
<evidence type="ECO:0000259" key="4">
    <source>
        <dbReference type="Pfam" id="PF03446"/>
    </source>
</evidence>
<dbReference type="InterPro" id="IPR036291">
    <property type="entry name" value="NAD(P)-bd_dom_sf"/>
</dbReference>
<evidence type="ECO:0000313" key="5">
    <source>
        <dbReference type="EMBL" id="OIW32392.1"/>
    </source>
</evidence>
<dbReference type="EMBL" id="KV875095">
    <property type="protein sequence ID" value="OIW32392.1"/>
    <property type="molecule type" value="Genomic_DNA"/>
</dbReference>
<evidence type="ECO:0000256" key="1">
    <source>
        <dbReference type="ARBA" id="ARBA00007598"/>
    </source>
</evidence>
<dbReference type="Gene3D" id="3.40.50.720">
    <property type="entry name" value="NAD(P)-binding Rossmann-like Domain"/>
    <property type="match status" value="1"/>
</dbReference>
<keyword evidence="2" id="KW-0560">Oxidoreductase</keyword>
<dbReference type="SUPFAM" id="SSF48179">
    <property type="entry name" value="6-phosphogluconate dehydrogenase C-terminal domain-like"/>
    <property type="match status" value="1"/>
</dbReference>
<keyword evidence="6" id="KW-1185">Reference proteome</keyword>
<dbReference type="SUPFAM" id="SSF51735">
    <property type="entry name" value="NAD(P)-binding Rossmann-fold domains"/>
    <property type="match status" value="1"/>
</dbReference>
<dbReference type="PANTHER" id="PTHR43580:SF3">
    <property type="entry name" value="6-PHOSPHOGLUCONATE DEHYDROGENASE FAMILY PROTEIN (AFU_ORTHOLOGUE AFUA_2G11600)"/>
    <property type="match status" value="1"/>
</dbReference>
<evidence type="ECO:0000313" key="6">
    <source>
        <dbReference type="Proteomes" id="UP000182658"/>
    </source>
</evidence>
<dbReference type="PIRSF" id="PIRSF000103">
    <property type="entry name" value="HIBADH"/>
    <property type="match status" value="1"/>
</dbReference>
<comment type="similarity">
    <text evidence="1">Belongs to the HIBADH-related family. NP60 subfamily.</text>
</comment>
<feature type="active site" evidence="3">
    <location>
        <position position="179"/>
    </location>
</feature>
<accession>A0A1J7JR18</accession>
<dbReference type="GO" id="GO:0016491">
    <property type="term" value="F:oxidoreductase activity"/>
    <property type="evidence" value="ECO:0007669"/>
    <property type="project" value="UniProtKB-KW"/>
</dbReference>
<protein>
    <recommendedName>
        <fullName evidence="4">6-phosphogluconate dehydrogenase NADP-binding domain-containing protein</fullName>
    </recommendedName>
</protein>
<reference evidence="5 6" key="1">
    <citation type="submission" date="2016-10" db="EMBL/GenBank/DDBJ databases">
        <title>Draft genome sequence of Coniochaeta ligniaria NRRL30616, a lignocellulolytic fungus for bioabatement of inhibitors in plant biomass hydrolysates.</title>
        <authorList>
            <consortium name="DOE Joint Genome Institute"/>
            <person name="Jimenez D.J."/>
            <person name="Hector R.E."/>
            <person name="Riley R."/>
            <person name="Sun H."/>
            <person name="Grigoriev I.V."/>
            <person name="Van Elsas J.D."/>
            <person name="Nichols N.N."/>
        </authorList>
    </citation>
    <scope>NUCLEOTIDE SEQUENCE [LARGE SCALE GENOMIC DNA]</scope>
    <source>
        <strain evidence="5 6">NRRL 30616</strain>
    </source>
</reference>
<evidence type="ECO:0000256" key="3">
    <source>
        <dbReference type="PIRSR" id="PIRSR000103-1"/>
    </source>
</evidence>
<dbReference type="InParanoid" id="A0A1J7JR18"/>
<dbReference type="InterPro" id="IPR051265">
    <property type="entry name" value="HIBADH-related_NP60_sf"/>
</dbReference>
<name>A0A1J7JR18_9PEZI</name>
<dbReference type="Gene3D" id="1.10.1040.10">
    <property type="entry name" value="N-(1-d-carboxylethyl)-l-norvaline Dehydrogenase, domain 2"/>
    <property type="match status" value="1"/>
</dbReference>
<evidence type="ECO:0000256" key="2">
    <source>
        <dbReference type="ARBA" id="ARBA00023002"/>
    </source>
</evidence>
<dbReference type="PANTHER" id="PTHR43580">
    <property type="entry name" value="OXIDOREDUCTASE GLYR1-RELATED"/>
    <property type="match status" value="1"/>
</dbReference>
<dbReference type="AlphaFoldDB" id="A0A1J7JR18"/>
<feature type="domain" description="6-phosphogluconate dehydrogenase NADP-binding" evidence="4">
    <location>
        <begin position="7"/>
        <end position="161"/>
    </location>
</feature>
<dbReference type="Proteomes" id="UP000182658">
    <property type="component" value="Unassembled WGS sequence"/>
</dbReference>
<dbReference type="GO" id="GO:0050661">
    <property type="term" value="F:NADP binding"/>
    <property type="evidence" value="ECO:0007669"/>
    <property type="project" value="InterPro"/>
</dbReference>
<proteinExistence type="inferred from homology"/>
<organism evidence="5 6">
    <name type="scientific">Coniochaeta ligniaria NRRL 30616</name>
    <dbReference type="NCBI Taxonomy" id="1408157"/>
    <lineage>
        <taxon>Eukaryota</taxon>
        <taxon>Fungi</taxon>
        <taxon>Dikarya</taxon>
        <taxon>Ascomycota</taxon>
        <taxon>Pezizomycotina</taxon>
        <taxon>Sordariomycetes</taxon>
        <taxon>Sordariomycetidae</taxon>
        <taxon>Coniochaetales</taxon>
        <taxon>Coniochaetaceae</taxon>
        <taxon>Coniochaeta</taxon>
    </lineage>
</organism>
<dbReference type="STRING" id="1408157.A0A1J7JR18"/>
<gene>
    <name evidence="5" type="ORF">CONLIGDRAFT_267644</name>
</gene>
<sequence length="307" mass="32681">MAPRLLFIGIGVMGRGMCKNIVEKANLDQPLILYNRTKQTAVELSNKLPGGKTEVADSVQDGVSKADIIFTCLSNDAAVEATVNEALKVPVKGKVIVDCSTIHPDTTEKLAKLVVDAGGEFVAAPVFGAQAMAEAGQLMGVLAGPKASVDKVQPYFKGVMARLDIVMADEPCRQATTLKVIGNTFVVNMVEQLAEGHVLAEKTGLGTKHLQTFVENFFPGPYAAYSARMVSGDYYKRDPPAFAVDLARKDAGHAKNLAKAVGVTLHNVETGDNHLKVVKELRGEKGDMAGIYGAVRHESGLPYENGA</sequence>